<protein>
    <recommendedName>
        <fullName evidence="3">DUF506 family protein</fullName>
    </recommendedName>
</protein>
<dbReference type="OrthoDB" id="548115at2759"/>
<dbReference type="InterPro" id="IPR006502">
    <property type="entry name" value="PDDEXK-like"/>
</dbReference>
<dbReference type="NCBIfam" id="TIGR01615">
    <property type="entry name" value="A_thal_3542"/>
    <property type="match status" value="1"/>
</dbReference>
<dbReference type="Proteomes" id="UP001152484">
    <property type="component" value="Unassembled WGS sequence"/>
</dbReference>
<dbReference type="PANTHER" id="PTHR31579:SF84">
    <property type="entry name" value="F21O3.6 PROTEIN"/>
    <property type="match status" value="1"/>
</dbReference>
<dbReference type="Pfam" id="PF04720">
    <property type="entry name" value="PDDEXK_6"/>
    <property type="match status" value="1"/>
</dbReference>
<proteinExistence type="predicted"/>
<dbReference type="AlphaFoldDB" id="A0A9P0YTK6"/>
<organism evidence="1 2">
    <name type="scientific">Cuscuta europaea</name>
    <name type="common">European dodder</name>
    <dbReference type="NCBI Taxonomy" id="41803"/>
    <lineage>
        <taxon>Eukaryota</taxon>
        <taxon>Viridiplantae</taxon>
        <taxon>Streptophyta</taxon>
        <taxon>Embryophyta</taxon>
        <taxon>Tracheophyta</taxon>
        <taxon>Spermatophyta</taxon>
        <taxon>Magnoliopsida</taxon>
        <taxon>eudicotyledons</taxon>
        <taxon>Gunneridae</taxon>
        <taxon>Pentapetalae</taxon>
        <taxon>asterids</taxon>
        <taxon>lamiids</taxon>
        <taxon>Solanales</taxon>
        <taxon>Convolvulaceae</taxon>
        <taxon>Cuscuteae</taxon>
        <taxon>Cuscuta</taxon>
        <taxon>Cuscuta subgen. Cuscuta</taxon>
    </lineage>
</organism>
<evidence type="ECO:0008006" key="3">
    <source>
        <dbReference type="Google" id="ProtNLM"/>
    </source>
</evidence>
<evidence type="ECO:0000313" key="1">
    <source>
        <dbReference type="EMBL" id="CAH9074570.1"/>
    </source>
</evidence>
<name>A0A9P0YTK6_CUSEU</name>
<dbReference type="EMBL" id="CAMAPE010000009">
    <property type="protein sequence ID" value="CAH9074570.1"/>
    <property type="molecule type" value="Genomic_DNA"/>
</dbReference>
<evidence type="ECO:0000313" key="2">
    <source>
        <dbReference type="Proteomes" id="UP001152484"/>
    </source>
</evidence>
<accession>A0A9P0YTK6</accession>
<dbReference type="PANTHER" id="PTHR31579">
    <property type="entry name" value="OS03G0796600 PROTEIN"/>
    <property type="match status" value="1"/>
</dbReference>
<gene>
    <name evidence="1" type="ORF">CEURO_LOCUS5204</name>
</gene>
<comment type="caution">
    <text evidence="1">The sequence shown here is derived from an EMBL/GenBank/DDBJ whole genome shotgun (WGS) entry which is preliminary data.</text>
</comment>
<sequence length="305" mass="34314">MFGYGRTKRVTDQLDDRVKARIVGLDLDEYGCISSGSDRSPQVDEDDDVSLSSFSEMVFNHSENDEAGEDPPSDNDPDCVTGVQIWSSGDAVEDEIEPILIRGGADAFRNILASHVTEAVELFSRLTTSSKLTLRRRVTAYLRDVGYNAAVCTTKWASSDGITAGDHEFIDVLRSDSNESNRYIVDLEFSSEFEIARPTDRFELLVQSLPKVFVGKCEDLRKILRLMSEAARRSLKSRGLHLPPWRKRRFMMNKWLGSYRRTTTFAPDRTSMEHLGRGLAIKCRSVGFDAAANGRLLFPVVTRTR</sequence>
<keyword evidence="2" id="KW-1185">Reference proteome</keyword>
<reference evidence="1" key="1">
    <citation type="submission" date="2022-07" db="EMBL/GenBank/DDBJ databases">
        <authorList>
            <person name="Macas J."/>
            <person name="Novak P."/>
            <person name="Neumann P."/>
        </authorList>
    </citation>
    <scope>NUCLEOTIDE SEQUENCE</scope>
</reference>